<evidence type="ECO:0000256" key="5">
    <source>
        <dbReference type="ARBA" id="ARBA00022741"/>
    </source>
</evidence>
<dbReference type="PROSITE" id="PS50011">
    <property type="entry name" value="PROTEIN_KINASE_DOM"/>
    <property type="match status" value="1"/>
</dbReference>
<comment type="catalytic activity">
    <reaction evidence="8">
        <text>L-threonyl-[protein] + ATP = O-phospho-L-threonyl-[protein] + ADP + H(+)</text>
        <dbReference type="Rhea" id="RHEA:46608"/>
        <dbReference type="Rhea" id="RHEA-COMP:11060"/>
        <dbReference type="Rhea" id="RHEA-COMP:11605"/>
        <dbReference type="ChEBI" id="CHEBI:15378"/>
        <dbReference type="ChEBI" id="CHEBI:30013"/>
        <dbReference type="ChEBI" id="CHEBI:30616"/>
        <dbReference type="ChEBI" id="CHEBI:61977"/>
        <dbReference type="ChEBI" id="CHEBI:456216"/>
        <dbReference type="EC" id="2.7.11.1"/>
    </reaction>
</comment>
<dbReference type="SMART" id="SM00220">
    <property type="entry name" value="S_TKc"/>
    <property type="match status" value="1"/>
</dbReference>
<evidence type="ECO:0000256" key="7">
    <source>
        <dbReference type="ARBA" id="ARBA00022840"/>
    </source>
</evidence>
<keyword evidence="5" id="KW-0547">Nucleotide-binding</keyword>
<keyword evidence="12" id="KW-1185">Reference proteome</keyword>
<dbReference type="GO" id="GO:0004674">
    <property type="term" value="F:protein serine/threonine kinase activity"/>
    <property type="evidence" value="ECO:0007669"/>
    <property type="project" value="UniProtKB-KW"/>
</dbReference>
<evidence type="ECO:0000256" key="6">
    <source>
        <dbReference type="ARBA" id="ARBA00022777"/>
    </source>
</evidence>
<dbReference type="PANTHER" id="PTHR44899">
    <property type="entry name" value="CAMK FAMILY PROTEIN KINASE"/>
    <property type="match status" value="1"/>
</dbReference>
<evidence type="ECO:0000256" key="2">
    <source>
        <dbReference type="ARBA" id="ARBA00012513"/>
    </source>
</evidence>
<evidence type="ECO:0000256" key="4">
    <source>
        <dbReference type="ARBA" id="ARBA00022679"/>
    </source>
</evidence>
<reference evidence="11" key="1">
    <citation type="submission" date="2020-07" db="EMBL/GenBank/DDBJ databases">
        <title>A long reads based de novo assembly of the rainbow trout Arlee double haploid line genome.</title>
        <authorList>
            <person name="Gao G."/>
            <person name="Palti Y."/>
        </authorList>
    </citation>
    <scope>NUCLEOTIDE SEQUENCE [LARGE SCALE GENOMIC DNA]</scope>
</reference>
<dbReference type="SUPFAM" id="SSF56112">
    <property type="entry name" value="Protein kinase-like (PK-like)"/>
    <property type="match status" value="1"/>
</dbReference>
<evidence type="ECO:0000256" key="3">
    <source>
        <dbReference type="ARBA" id="ARBA00022527"/>
    </source>
</evidence>
<name>A0A8L0DMV7_ONCMY</name>
<reference evidence="11" key="2">
    <citation type="submission" date="2025-08" db="UniProtKB">
        <authorList>
            <consortium name="Ensembl"/>
        </authorList>
    </citation>
    <scope>IDENTIFICATION</scope>
</reference>
<evidence type="ECO:0000256" key="8">
    <source>
        <dbReference type="ARBA" id="ARBA00047899"/>
    </source>
</evidence>
<keyword evidence="4" id="KW-0808">Transferase</keyword>
<dbReference type="EC" id="2.7.11.1" evidence="2"/>
<dbReference type="AlphaFoldDB" id="A0A8L0DMV7"/>
<dbReference type="Ensembl" id="ENSOMYT00000133986.1">
    <property type="protein sequence ID" value="ENSOMYP00000126437.1"/>
    <property type="gene ID" value="ENSOMYG00000058366.1"/>
</dbReference>
<dbReference type="PANTHER" id="PTHR44899:SF8">
    <property type="entry name" value="NIMA-RELATED KINASE 11"/>
    <property type="match status" value="1"/>
</dbReference>
<accession>A0A8L0DMV7</accession>
<dbReference type="InterPro" id="IPR000719">
    <property type="entry name" value="Prot_kinase_dom"/>
</dbReference>
<dbReference type="Gene3D" id="1.10.510.10">
    <property type="entry name" value="Transferase(Phosphotransferase) domain 1"/>
    <property type="match status" value="1"/>
</dbReference>
<evidence type="ECO:0000313" key="11">
    <source>
        <dbReference type="Ensembl" id="ENSOMYP00000126437.1"/>
    </source>
</evidence>
<dbReference type="GeneTree" id="ENSGT00940000160525"/>
<keyword evidence="6" id="KW-0418">Kinase</keyword>
<reference evidence="11" key="3">
    <citation type="submission" date="2025-09" db="UniProtKB">
        <authorList>
            <consortium name="Ensembl"/>
        </authorList>
    </citation>
    <scope>IDENTIFICATION</scope>
</reference>
<evidence type="ECO:0000313" key="12">
    <source>
        <dbReference type="Proteomes" id="UP000694395"/>
    </source>
</evidence>
<comment type="similarity">
    <text evidence="1">Belongs to the protein kinase superfamily. NEK Ser/Thr protein kinase family. NIMA subfamily.</text>
</comment>
<evidence type="ECO:0000259" key="10">
    <source>
        <dbReference type="PROSITE" id="PS50011"/>
    </source>
</evidence>
<comment type="catalytic activity">
    <reaction evidence="9">
        <text>L-seryl-[protein] + ATP = O-phospho-L-seryl-[protein] + ADP + H(+)</text>
        <dbReference type="Rhea" id="RHEA:17989"/>
        <dbReference type="Rhea" id="RHEA-COMP:9863"/>
        <dbReference type="Rhea" id="RHEA-COMP:11604"/>
        <dbReference type="ChEBI" id="CHEBI:15378"/>
        <dbReference type="ChEBI" id="CHEBI:29999"/>
        <dbReference type="ChEBI" id="CHEBI:30616"/>
        <dbReference type="ChEBI" id="CHEBI:83421"/>
        <dbReference type="ChEBI" id="CHEBI:456216"/>
        <dbReference type="EC" id="2.7.11.1"/>
    </reaction>
</comment>
<keyword evidence="3" id="KW-0723">Serine/threonine-protein kinase</keyword>
<dbReference type="Pfam" id="PF00069">
    <property type="entry name" value="Pkinase"/>
    <property type="match status" value="1"/>
</dbReference>
<keyword evidence="7" id="KW-0067">ATP-binding</keyword>
<protein>
    <recommendedName>
        <fullName evidence="2">non-specific serine/threonine protein kinase</fullName>
        <ecNumber evidence="2">2.7.11.1</ecNumber>
    </recommendedName>
</protein>
<dbReference type="Proteomes" id="UP000694395">
    <property type="component" value="Chromosome 3"/>
</dbReference>
<dbReference type="InterPro" id="IPR008271">
    <property type="entry name" value="Ser/Thr_kinase_AS"/>
</dbReference>
<evidence type="ECO:0000256" key="9">
    <source>
        <dbReference type="ARBA" id="ARBA00048679"/>
    </source>
</evidence>
<dbReference type="InterPro" id="IPR051131">
    <property type="entry name" value="NEK_Ser/Thr_kinase_NIMA"/>
</dbReference>
<sequence>MPKFEELEAHSSCHVHCPSTLITPVPGDLIAKRYSILQRLGRGSFSTVYLVQDTRARDGEKLKVLKEIPLGDLRPNETVQASQEAQLLSQLHHPAIITFYSSFLHRDSFCIITEYCEDRDLDCHLEEVREAGQSLPETQVTDWLIQLLLGLHYMHNRRILHRDLKAKNIFLKRNIVKIGDFGVSCLLMGSCDLATTFTGTPYYMSPEVLNHHGYDSKSDIWQRKVHLQTLREKSELDRMTPRERMRLRKLQAADDKARRLRRLAEEKYQENHFRMQELRSRHFEKVRKVIYTRHFNTVLCEENGPHSVSLALSLLQCFESIRLVLSMIHLSVFSLHCVTYFVCSPRCVSVCVSVCVCVCVCLEIPEDPQTAEVYYYMDGFESCTDEEEEEREEGDTVTSETLCHTYGQVSVCLCMRPRVCLYECVSVYAKLTPGLSPCVCPRSVSRRLGLTVFQRVYTYLKGARERQEDEGSIRQALSSLVERPSDGFEVDQLLYYEEQLQGAREGAGEGHLTL</sequence>
<dbReference type="PROSITE" id="PS00108">
    <property type="entry name" value="PROTEIN_KINASE_ST"/>
    <property type="match status" value="1"/>
</dbReference>
<dbReference type="GO" id="GO:0005524">
    <property type="term" value="F:ATP binding"/>
    <property type="evidence" value="ECO:0007669"/>
    <property type="project" value="UniProtKB-KW"/>
</dbReference>
<feature type="domain" description="Protein kinase" evidence="10">
    <location>
        <begin position="34"/>
        <end position="407"/>
    </location>
</feature>
<organism evidence="11 12">
    <name type="scientific">Oncorhynchus mykiss</name>
    <name type="common">Rainbow trout</name>
    <name type="synonym">Salmo gairdneri</name>
    <dbReference type="NCBI Taxonomy" id="8022"/>
    <lineage>
        <taxon>Eukaryota</taxon>
        <taxon>Metazoa</taxon>
        <taxon>Chordata</taxon>
        <taxon>Craniata</taxon>
        <taxon>Vertebrata</taxon>
        <taxon>Euteleostomi</taxon>
        <taxon>Actinopterygii</taxon>
        <taxon>Neopterygii</taxon>
        <taxon>Teleostei</taxon>
        <taxon>Protacanthopterygii</taxon>
        <taxon>Salmoniformes</taxon>
        <taxon>Salmonidae</taxon>
        <taxon>Salmoninae</taxon>
        <taxon>Oncorhynchus</taxon>
    </lineage>
</organism>
<evidence type="ECO:0000256" key="1">
    <source>
        <dbReference type="ARBA" id="ARBA00010886"/>
    </source>
</evidence>
<proteinExistence type="inferred from homology"/>
<dbReference type="InterPro" id="IPR011009">
    <property type="entry name" value="Kinase-like_dom_sf"/>
</dbReference>